<dbReference type="RefSeq" id="WP_003323766.1">
    <property type="nucleotide sequence ID" value="NZ_ALPT02000009.1"/>
</dbReference>
<dbReference type="Proteomes" id="UP000297014">
    <property type="component" value="Unassembled WGS sequence"/>
</dbReference>
<gene>
    <name evidence="6" type="ORF">AJ85_09035</name>
    <name evidence="5" type="ORF">BALCAV_0203935</name>
</gene>
<dbReference type="PANTHER" id="PTHR43392">
    <property type="entry name" value="AAA-TYPE ATPASE FAMILY PROTEIN / ANKYRIN REPEAT FAMILY PROTEIN"/>
    <property type="match status" value="1"/>
</dbReference>
<dbReference type="Gene3D" id="1.10.8.60">
    <property type="match status" value="1"/>
</dbReference>
<reference evidence="6 8" key="2">
    <citation type="submission" date="2014-01" db="EMBL/GenBank/DDBJ databases">
        <title>Draft genome sequencing of Bacillus alcalophilus CGMCC 1.3604.</title>
        <authorList>
            <person name="Yang J."/>
            <person name="Diao L."/>
            <person name="Yang S."/>
        </authorList>
    </citation>
    <scope>NUCLEOTIDE SEQUENCE [LARGE SCALE GENOMIC DNA]</scope>
    <source>
        <strain evidence="6 8">CGMCC 1.3604</strain>
    </source>
</reference>
<dbReference type="PRINTS" id="PR00819">
    <property type="entry name" value="CBXCFQXSUPER"/>
</dbReference>
<comment type="similarity">
    <text evidence="1">Belongs to the CbxX/CfxQ family.</text>
</comment>
<dbReference type="AlphaFoldDB" id="A0A094WR31"/>
<evidence type="ECO:0000313" key="8">
    <source>
        <dbReference type="Proteomes" id="UP000297014"/>
    </source>
</evidence>
<dbReference type="CDD" id="cd00009">
    <property type="entry name" value="AAA"/>
    <property type="match status" value="1"/>
</dbReference>
<dbReference type="Proteomes" id="UP000002754">
    <property type="component" value="Unassembled WGS sequence"/>
</dbReference>
<dbReference type="InterPro" id="IPR000641">
    <property type="entry name" value="CbxX/CfxQ"/>
</dbReference>
<sequence length="317" mass="37079">MSNPINTRKNGRINVVLNQTRYELKEPQSLVYYSEEDKEKHEILKRFEKRMEDFIGLKDVKKLINEIYAWLYVNRCREQNGLKVSKQVLHMIFKGNPGTGKTTVARIIAEFFHEMNVLEKGHLLEVERADLVGEYIGHTAQKTREVIKKAHGGVLFVDEAYSLARGGEKDFGKEAIDTLVKAMEDQQHSFVLILAGYSREMDYFLSLNPGLPSRFPIAMDFPNYTLEELIEILIGMAHEREYKLTTEAIRHIREHLKQIRIEQERAFSNGRYIRNLIEEAIRLQAVRLLRLGNFERKHLETLEAEDFNFHSSRVNTR</sequence>
<dbReference type="InterPro" id="IPR041627">
    <property type="entry name" value="AAA_lid_6"/>
</dbReference>
<comment type="caution">
    <text evidence="5">The sequence shown here is derived from an EMBL/GenBank/DDBJ whole genome shotgun (WGS) entry which is preliminary data.</text>
</comment>
<dbReference type="SUPFAM" id="SSF52540">
    <property type="entry name" value="P-loop containing nucleoside triphosphate hydrolases"/>
    <property type="match status" value="1"/>
</dbReference>
<dbReference type="EMBL" id="ALPT02000009">
    <property type="protein sequence ID" value="KGA98513.1"/>
    <property type="molecule type" value="Genomic_DNA"/>
</dbReference>
<dbReference type="OrthoDB" id="9806903at2"/>
<evidence type="ECO:0000313" key="6">
    <source>
        <dbReference type="EMBL" id="THG90743.1"/>
    </source>
</evidence>
<dbReference type="InterPro" id="IPR003593">
    <property type="entry name" value="AAA+_ATPase"/>
</dbReference>
<evidence type="ECO:0000256" key="3">
    <source>
        <dbReference type="ARBA" id="ARBA00022840"/>
    </source>
</evidence>
<evidence type="ECO:0000313" key="5">
    <source>
        <dbReference type="EMBL" id="KGA98513.1"/>
    </source>
</evidence>
<proteinExistence type="inferred from homology"/>
<dbReference type="Gene3D" id="3.40.50.300">
    <property type="entry name" value="P-loop containing nucleotide triphosphate hydrolases"/>
    <property type="match status" value="1"/>
</dbReference>
<dbReference type="FunFam" id="3.40.50.300:FF:000216">
    <property type="entry name" value="Type VII secretion ATPase EccA"/>
    <property type="match status" value="1"/>
</dbReference>
<evidence type="ECO:0000256" key="1">
    <source>
        <dbReference type="ARBA" id="ARBA00010378"/>
    </source>
</evidence>
<dbReference type="GO" id="GO:0005524">
    <property type="term" value="F:ATP binding"/>
    <property type="evidence" value="ECO:0007669"/>
    <property type="project" value="UniProtKB-KW"/>
</dbReference>
<reference evidence="5 7" key="1">
    <citation type="journal article" date="2014" name="Genome Announc.">
        <title>Draft Genome Sequence of Bacillus alcalophilus AV1934, a Classic Alkaliphile Isolated from Human Feces in 1934.</title>
        <authorList>
            <person name="Attie O."/>
            <person name="Jayaprakash A."/>
            <person name="Shah H."/>
            <person name="Paulsen I.T."/>
            <person name="Morino M."/>
            <person name="Takahashi Y."/>
            <person name="Narumi I."/>
            <person name="Sachidanandam R."/>
            <person name="Satoh K."/>
            <person name="Ito M."/>
            <person name="Krulwich T.A."/>
        </authorList>
    </citation>
    <scope>NUCLEOTIDE SEQUENCE [LARGE SCALE GENOMIC DNA]</scope>
    <source>
        <strain evidence="5 7">AV1934</strain>
    </source>
</reference>
<protein>
    <submittedName>
        <fullName evidence="5">Stage V sporulation protein K</fullName>
    </submittedName>
</protein>
<dbReference type="SMART" id="SM00382">
    <property type="entry name" value="AAA"/>
    <property type="match status" value="1"/>
</dbReference>
<dbReference type="InterPro" id="IPR003959">
    <property type="entry name" value="ATPase_AAA_core"/>
</dbReference>
<dbReference type="PANTHER" id="PTHR43392:SF2">
    <property type="entry name" value="AAA-TYPE ATPASE FAMILY PROTEIN _ ANKYRIN REPEAT FAMILY PROTEIN"/>
    <property type="match status" value="1"/>
</dbReference>
<evidence type="ECO:0000313" key="7">
    <source>
        <dbReference type="Proteomes" id="UP000002754"/>
    </source>
</evidence>
<accession>A0A094WR31</accession>
<dbReference type="GO" id="GO:0016887">
    <property type="term" value="F:ATP hydrolysis activity"/>
    <property type="evidence" value="ECO:0007669"/>
    <property type="project" value="InterPro"/>
</dbReference>
<keyword evidence="7" id="KW-1185">Reference proteome</keyword>
<dbReference type="NCBIfam" id="TIGR02881">
    <property type="entry name" value="spore_V_K"/>
    <property type="match status" value="1"/>
</dbReference>
<dbReference type="eggNOG" id="COG0464">
    <property type="taxonomic scope" value="Bacteria"/>
</dbReference>
<organism evidence="5 7">
    <name type="scientific">Alkalihalobacillus alcalophilus ATCC 27647 = CGMCC 1.3604</name>
    <dbReference type="NCBI Taxonomy" id="1218173"/>
    <lineage>
        <taxon>Bacteria</taxon>
        <taxon>Bacillati</taxon>
        <taxon>Bacillota</taxon>
        <taxon>Bacilli</taxon>
        <taxon>Bacillales</taxon>
        <taxon>Bacillaceae</taxon>
        <taxon>Alkalihalobacillus</taxon>
    </lineage>
</organism>
<dbReference type="InterPro" id="IPR050773">
    <property type="entry name" value="CbxX/CfxQ_RuBisCO_ESX"/>
</dbReference>
<dbReference type="Pfam" id="PF00004">
    <property type="entry name" value="AAA"/>
    <property type="match status" value="1"/>
</dbReference>
<evidence type="ECO:0000256" key="2">
    <source>
        <dbReference type="ARBA" id="ARBA00022741"/>
    </source>
</evidence>
<dbReference type="InterPro" id="IPR027417">
    <property type="entry name" value="P-loop_NTPase"/>
</dbReference>
<dbReference type="Pfam" id="PF17866">
    <property type="entry name" value="AAA_lid_6"/>
    <property type="match status" value="1"/>
</dbReference>
<dbReference type="InterPro" id="IPR014232">
    <property type="entry name" value="Spore_V_K"/>
</dbReference>
<dbReference type="STRING" id="1218173.BALCAV_0203935"/>
<evidence type="ECO:0000259" key="4">
    <source>
        <dbReference type="SMART" id="SM00382"/>
    </source>
</evidence>
<name>A0A094WR31_ALKAL</name>
<feature type="domain" description="AAA+ ATPase" evidence="4">
    <location>
        <begin position="87"/>
        <end position="225"/>
    </location>
</feature>
<keyword evidence="2" id="KW-0547">Nucleotide-binding</keyword>
<keyword evidence="3" id="KW-0067">ATP-binding</keyword>
<dbReference type="EMBL" id="JALP01000122">
    <property type="protein sequence ID" value="THG90743.1"/>
    <property type="molecule type" value="Genomic_DNA"/>
</dbReference>